<evidence type="ECO:0000256" key="1">
    <source>
        <dbReference type="SAM" id="Phobius"/>
    </source>
</evidence>
<dbReference type="Pfam" id="PF13196">
    <property type="entry name" value="DUF4012"/>
    <property type="match status" value="1"/>
</dbReference>
<dbReference type="EMBL" id="PFAP01000001">
    <property type="protein sequence ID" value="PIR94663.1"/>
    <property type="molecule type" value="Genomic_DNA"/>
</dbReference>
<proteinExistence type="predicted"/>
<dbReference type="AlphaFoldDB" id="A0A2H0V6G6"/>
<comment type="caution">
    <text evidence="2">The sequence shown here is derived from an EMBL/GenBank/DDBJ whole genome shotgun (WGS) entry which is preliminary data.</text>
</comment>
<name>A0A2H0V6G6_9BACT</name>
<dbReference type="InterPro" id="IPR025101">
    <property type="entry name" value="DUF4012"/>
</dbReference>
<organism evidence="2 3">
    <name type="scientific">Candidatus Falkowbacteria bacterium CG10_big_fil_rev_8_21_14_0_10_39_11</name>
    <dbReference type="NCBI Taxonomy" id="1974565"/>
    <lineage>
        <taxon>Bacteria</taxon>
        <taxon>Candidatus Falkowiibacteriota</taxon>
    </lineage>
</organism>
<protein>
    <recommendedName>
        <fullName evidence="4">DUF4012 domain-containing protein</fullName>
    </recommendedName>
</protein>
<gene>
    <name evidence="2" type="ORF">COT97_00180</name>
</gene>
<feature type="transmembrane region" description="Helical" evidence="1">
    <location>
        <begin position="26"/>
        <end position="57"/>
    </location>
</feature>
<reference evidence="3" key="1">
    <citation type="submission" date="2017-09" db="EMBL/GenBank/DDBJ databases">
        <title>Depth-based differentiation of microbial function through sediment-hosted aquifers and enrichment of novel symbionts in the deep terrestrial subsurface.</title>
        <authorList>
            <person name="Probst A.J."/>
            <person name="Ladd B."/>
            <person name="Jarett J.K."/>
            <person name="Geller-Mcgrath D.E."/>
            <person name="Sieber C.M.K."/>
            <person name="Emerson J.B."/>
            <person name="Anantharaman K."/>
            <person name="Thomas B.C."/>
            <person name="Malmstrom R."/>
            <person name="Stieglmeier M."/>
            <person name="Klingl A."/>
            <person name="Woyke T."/>
            <person name="Ryan C.M."/>
            <person name="Banfield J.F."/>
        </authorList>
    </citation>
    <scope>NUCLEOTIDE SEQUENCE [LARGE SCALE GENOMIC DNA]</scope>
</reference>
<keyword evidence="1" id="KW-0472">Membrane</keyword>
<evidence type="ECO:0000313" key="2">
    <source>
        <dbReference type="EMBL" id="PIR94663.1"/>
    </source>
</evidence>
<accession>A0A2H0V6G6</accession>
<evidence type="ECO:0008006" key="4">
    <source>
        <dbReference type="Google" id="ProtNLM"/>
    </source>
</evidence>
<keyword evidence="1" id="KW-0812">Transmembrane</keyword>
<dbReference type="Proteomes" id="UP000229901">
    <property type="component" value="Unassembled WGS sequence"/>
</dbReference>
<evidence type="ECO:0000313" key="3">
    <source>
        <dbReference type="Proteomes" id="UP000229901"/>
    </source>
</evidence>
<keyword evidence="1" id="KW-1133">Transmembrane helix</keyword>
<sequence length="655" mass="74286">MEGPQNFLHKFDENPQPKKTRQWWQILAIPFSVFPTILLTIAIVLIVVVVVGLFLVWPSLSSVQTISSEAMNAKKHLEAAQDYLIEQDFVTAKTQITAAKDSFSTVNQELDELGTKKVFQLPYIKKQINTVRDITLIGENTAGLLEEISELGDEVLQISNTSTLNFKDITEEQKVQVLNKLVATGQSLKKSEPKIVEVESALVRLQPLQSSGLWQDVVVELNSNIPPLMQGMRYIITASDILPELAGLEREKVYLFLLQNNSEMRPSGGFIGTYGIIKVKNGELASIFTDNIYNLDQTIEGEIELEPPYPITKYMGQDHWYMRDSNWWPDFPTSAVKVEEFYHLEGGPEPHLDGVIAINPNVISDFLGIVGDITVAGITFTKDNFVEELQYQVELGFYEDPKDFAERKEIISHLADEIKTRIFNLKVVQFPAVFETLNKNLEEKFIIGYFDNKDLQSYMEKENWGGVVRPTPDDFLMVVDANLAALKTDRVMQRQINYSVRPANDRLLAETKLTYINNGWFDWRTTRYRSYTRVYTPAGSQLQSITVGNTVLNPDAIDTYNEFGKTAFGFFFEVEPGTRKTIILQYLLPDSVEQSLADNNYSLLIQKQAGIPELELSLSLNLGEPIIKQSTGEILNSLDYLTTIKKDELLTVKLK</sequence>